<gene>
    <name evidence="2" type="ORF">KX01_823</name>
</gene>
<sequence length="285" mass="33038">MAEKIAQSIVNEKCELLKSQREEITVDKVRKLIGKEVSIIDLVEKISLFKESQGLAKQKALEENELSVVKPVKDEILALLSEKLEKYQIKDSSFIFSLRNDLNDLIQEEINKATRKYKDKTAALLSKNDSLEVSILTLNKRYNELLEKFNGLKDESYQLKQDFQAKSVKSFEKDSIGKNVLSWDDFKSPREQLMSLSNYAKVAVYDKRGHIIIKFPATDYLTQECRRGTSKYLQAKTTYDYATKTWVLSGFANIFKTLNFLKRNKFVLSKELETMEYHQLQNSSQ</sequence>
<evidence type="ECO:0000256" key="1">
    <source>
        <dbReference type="SAM" id="Coils"/>
    </source>
</evidence>
<name>A0A1J0KVG7_9GAMM</name>
<dbReference type="OrthoDB" id="5622418at2"/>
<keyword evidence="3" id="KW-1185">Reference proteome</keyword>
<protein>
    <submittedName>
        <fullName evidence="2">Uncharacterized protein</fullName>
    </submittedName>
</protein>
<proteinExistence type="predicted"/>
<dbReference type="Proteomes" id="UP000182521">
    <property type="component" value="Chromosome"/>
</dbReference>
<dbReference type="KEGG" id="frc:KX01_823"/>
<dbReference type="RefSeq" id="WP_071663768.1">
    <property type="nucleotide sequence ID" value="NZ_CP009654.1"/>
</dbReference>
<dbReference type="AlphaFoldDB" id="A0A1J0KVG7"/>
<evidence type="ECO:0000313" key="3">
    <source>
        <dbReference type="Proteomes" id="UP000182521"/>
    </source>
</evidence>
<feature type="coiled-coil region" evidence="1">
    <location>
        <begin position="103"/>
        <end position="155"/>
    </location>
</feature>
<keyword evidence="1" id="KW-0175">Coiled coil</keyword>
<reference evidence="3" key="1">
    <citation type="submission" date="2014-10" db="EMBL/GenBank/DDBJ databases">
        <authorList>
            <person name="Kuske C.R."/>
            <person name="Challacombe J.F."/>
            <person name="Daligault H.E."/>
            <person name="Davenport K.W."/>
            <person name="Johnson S.L."/>
            <person name="Siddaramappa S."/>
            <person name="Petersen J.M."/>
        </authorList>
    </citation>
    <scope>NUCLEOTIDE SEQUENCE [LARGE SCALE GENOMIC DNA]</scope>
    <source>
        <strain evidence="3">CA97-1460</strain>
    </source>
</reference>
<organism evidence="2 3">
    <name type="scientific">Francisella frigiditurris</name>
    <dbReference type="NCBI Taxonomy" id="1542390"/>
    <lineage>
        <taxon>Bacteria</taxon>
        <taxon>Pseudomonadati</taxon>
        <taxon>Pseudomonadota</taxon>
        <taxon>Gammaproteobacteria</taxon>
        <taxon>Thiotrichales</taxon>
        <taxon>Francisellaceae</taxon>
        <taxon>Francisella</taxon>
    </lineage>
</organism>
<dbReference type="STRING" id="1542390.KX01_823"/>
<evidence type="ECO:0000313" key="2">
    <source>
        <dbReference type="EMBL" id="APC97781.1"/>
    </source>
</evidence>
<dbReference type="EMBL" id="CP009654">
    <property type="protein sequence ID" value="APC97781.1"/>
    <property type="molecule type" value="Genomic_DNA"/>
</dbReference>
<accession>A0A1J0KVG7</accession>